<keyword evidence="1 2" id="KW-0238">DNA-binding</keyword>
<dbReference type="RefSeq" id="WP_147157043.1">
    <property type="nucleotide sequence ID" value="NZ_BKAJ01000252.1"/>
</dbReference>
<dbReference type="SUPFAM" id="SSF46689">
    <property type="entry name" value="Homeodomain-like"/>
    <property type="match status" value="1"/>
</dbReference>
<keyword evidence="5" id="KW-1185">Reference proteome</keyword>
<protein>
    <submittedName>
        <fullName evidence="4">Transcriptional regulator</fullName>
    </submittedName>
</protein>
<dbReference type="Gene3D" id="1.10.357.10">
    <property type="entry name" value="Tetracycline Repressor, domain 2"/>
    <property type="match status" value="1"/>
</dbReference>
<evidence type="ECO:0000313" key="5">
    <source>
        <dbReference type="Proteomes" id="UP000321058"/>
    </source>
</evidence>
<feature type="domain" description="HTH tetR-type" evidence="3">
    <location>
        <begin position="19"/>
        <end position="78"/>
    </location>
</feature>
<dbReference type="OrthoDB" id="8688418at2"/>
<name>A0A512NS37_9HYPH</name>
<comment type="caution">
    <text evidence="4">The sequence shown here is derived from an EMBL/GenBank/DDBJ whole genome shotgun (WGS) entry which is preliminary data.</text>
</comment>
<feature type="DNA-binding region" description="H-T-H motif" evidence="2">
    <location>
        <begin position="41"/>
        <end position="60"/>
    </location>
</feature>
<dbReference type="InterPro" id="IPR001647">
    <property type="entry name" value="HTH_TetR"/>
</dbReference>
<dbReference type="AlphaFoldDB" id="A0A512NS37"/>
<sequence length="204" mass="22928">MDDSDPKPPSIDGRRRRSEQTRQAIIEAYLDLVRANQEPPTAQEIAKRAGISTRSVFERFTDLLTLSLAVADYAFEQALAQAPVPNVDADFDTRLKAQVEGRAAICEQWLPLWRTLLRYKSQSEKLAVRIVRIRAAMMARLALVYGPELSMLPEPERAQVLISLDLLTGFESWGRIREDHGLSIEAARELWTVSIGRLLSAAAQ</sequence>
<dbReference type="PROSITE" id="PS50977">
    <property type="entry name" value="HTH_TETR_2"/>
    <property type="match status" value="1"/>
</dbReference>
<dbReference type="Proteomes" id="UP000321058">
    <property type="component" value="Unassembled WGS sequence"/>
</dbReference>
<reference evidence="4 5" key="1">
    <citation type="submission" date="2019-07" db="EMBL/GenBank/DDBJ databases">
        <title>Whole genome shotgun sequence of Reyranella soli NBRC 108950.</title>
        <authorList>
            <person name="Hosoyama A."/>
            <person name="Uohara A."/>
            <person name="Ohji S."/>
            <person name="Ichikawa N."/>
        </authorList>
    </citation>
    <scope>NUCLEOTIDE SEQUENCE [LARGE SCALE GENOMIC DNA]</scope>
    <source>
        <strain evidence="4 5">NBRC 108950</strain>
    </source>
</reference>
<dbReference type="GO" id="GO:0003677">
    <property type="term" value="F:DNA binding"/>
    <property type="evidence" value="ECO:0007669"/>
    <property type="project" value="UniProtKB-UniRule"/>
</dbReference>
<gene>
    <name evidence="4" type="ORF">RSO01_89200</name>
</gene>
<organism evidence="4 5">
    <name type="scientific">Reyranella soli</name>
    <dbReference type="NCBI Taxonomy" id="1230389"/>
    <lineage>
        <taxon>Bacteria</taxon>
        <taxon>Pseudomonadati</taxon>
        <taxon>Pseudomonadota</taxon>
        <taxon>Alphaproteobacteria</taxon>
        <taxon>Hyphomicrobiales</taxon>
        <taxon>Reyranellaceae</taxon>
        <taxon>Reyranella</taxon>
    </lineage>
</organism>
<dbReference type="EMBL" id="BKAJ01000252">
    <property type="protein sequence ID" value="GEP61754.1"/>
    <property type="molecule type" value="Genomic_DNA"/>
</dbReference>
<evidence type="ECO:0000313" key="4">
    <source>
        <dbReference type="EMBL" id="GEP61754.1"/>
    </source>
</evidence>
<evidence type="ECO:0000256" key="1">
    <source>
        <dbReference type="ARBA" id="ARBA00023125"/>
    </source>
</evidence>
<proteinExistence type="predicted"/>
<accession>A0A512NS37</accession>
<dbReference type="InterPro" id="IPR009057">
    <property type="entry name" value="Homeodomain-like_sf"/>
</dbReference>
<evidence type="ECO:0000259" key="3">
    <source>
        <dbReference type="PROSITE" id="PS50977"/>
    </source>
</evidence>
<evidence type="ECO:0000256" key="2">
    <source>
        <dbReference type="PROSITE-ProRule" id="PRU00335"/>
    </source>
</evidence>